<proteinExistence type="predicted"/>
<accession>A0AAD8WG98</accession>
<feature type="region of interest" description="Disordered" evidence="1">
    <location>
        <begin position="64"/>
        <end position="103"/>
    </location>
</feature>
<feature type="compositionally biased region" description="Basic and acidic residues" evidence="1">
    <location>
        <begin position="77"/>
        <end position="103"/>
    </location>
</feature>
<keyword evidence="4" id="KW-1185">Reference proteome</keyword>
<dbReference type="EMBL" id="JAUUTY010000003">
    <property type="protein sequence ID" value="KAK1660671.1"/>
    <property type="molecule type" value="Genomic_DNA"/>
</dbReference>
<gene>
    <name evidence="2" type="ORF">QYE76_048791</name>
    <name evidence="3" type="ORF">QYE76_048830</name>
</gene>
<dbReference type="Proteomes" id="UP001231189">
    <property type="component" value="Unassembled WGS sequence"/>
</dbReference>
<dbReference type="EMBL" id="JAUUTY010000003">
    <property type="protein sequence ID" value="KAK1660632.1"/>
    <property type="molecule type" value="Genomic_DNA"/>
</dbReference>
<comment type="caution">
    <text evidence="3">The sequence shown here is derived from an EMBL/GenBank/DDBJ whole genome shotgun (WGS) entry which is preliminary data.</text>
</comment>
<evidence type="ECO:0000313" key="4">
    <source>
        <dbReference type="Proteomes" id="UP001231189"/>
    </source>
</evidence>
<reference evidence="3" key="1">
    <citation type="submission" date="2023-07" db="EMBL/GenBank/DDBJ databases">
        <title>A chromosome-level genome assembly of Lolium multiflorum.</title>
        <authorList>
            <person name="Chen Y."/>
            <person name="Copetti D."/>
            <person name="Kolliker R."/>
            <person name="Studer B."/>
        </authorList>
    </citation>
    <scope>NUCLEOTIDE SEQUENCE</scope>
    <source>
        <strain evidence="3">02402/16</strain>
        <tissue evidence="3">Leaf</tissue>
    </source>
</reference>
<sequence length="131" mass="14837">MDGEGLASAAPAPPPPPLLHDAIYDHLNLGANTPWLVSISDLKTKERKQKLSRYRMKKFKRKFGRKIKEGHGTQPDKNTREVRQDAPWRHGQAEEVKSWEEHRGCCGADEEDKVVARNYATAELPVKLVVI</sequence>
<name>A0AAD8WG98_LOLMU</name>
<dbReference type="AlphaFoldDB" id="A0AAD8WG98"/>
<protein>
    <submittedName>
        <fullName evidence="3">Uncharacterized protein</fullName>
    </submittedName>
</protein>
<evidence type="ECO:0000313" key="3">
    <source>
        <dbReference type="EMBL" id="KAK1660671.1"/>
    </source>
</evidence>
<evidence type="ECO:0000256" key="1">
    <source>
        <dbReference type="SAM" id="MobiDB-lite"/>
    </source>
</evidence>
<organism evidence="3 4">
    <name type="scientific">Lolium multiflorum</name>
    <name type="common">Italian ryegrass</name>
    <name type="synonym">Lolium perenne subsp. multiflorum</name>
    <dbReference type="NCBI Taxonomy" id="4521"/>
    <lineage>
        <taxon>Eukaryota</taxon>
        <taxon>Viridiplantae</taxon>
        <taxon>Streptophyta</taxon>
        <taxon>Embryophyta</taxon>
        <taxon>Tracheophyta</taxon>
        <taxon>Spermatophyta</taxon>
        <taxon>Magnoliopsida</taxon>
        <taxon>Liliopsida</taxon>
        <taxon>Poales</taxon>
        <taxon>Poaceae</taxon>
        <taxon>BOP clade</taxon>
        <taxon>Pooideae</taxon>
        <taxon>Poodae</taxon>
        <taxon>Poeae</taxon>
        <taxon>Poeae Chloroplast Group 2 (Poeae type)</taxon>
        <taxon>Loliodinae</taxon>
        <taxon>Loliinae</taxon>
        <taxon>Lolium</taxon>
    </lineage>
</organism>
<evidence type="ECO:0000313" key="2">
    <source>
        <dbReference type="EMBL" id="KAK1660632.1"/>
    </source>
</evidence>